<keyword evidence="1" id="KW-0808">Transferase</keyword>
<protein>
    <submittedName>
        <fullName evidence="1">Methyltransferase domain-containing protein</fullName>
    </submittedName>
</protein>
<keyword evidence="1" id="KW-0489">Methyltransferase</keyword>
<dbReference type="SUPFAM" id="SSF53335">
    <property type="entry name" value="S-adenosyl-L-methionine-dependent methyltransferases"/>
    <property type="match status" value="1"/>
</dbReference>
<name>A0A931FA93_9FIRM</name>
<dbReference type="EMBL" id="JADPIE010000003">
    <property type="protein sequence ID" value="MBF8436722.1"/>
    <property type="molecule type" value="Genomic_DNA"/>
</dbReference>
<reference evidence="1" key="1">
    <citation type="submission" date="2020-11" db="EMBL/GenBank/DDBJ databases">
        <title>Halonatronomonas betainensis gen. nov., sp. nov. a novel haloalkaliphilic representative of the family Halanaerobiacae capable of betaine degradation.</title>
        <authorList>
            <person name="Boltyanskaya Y."/>
            <person name="Kevbrin V."/>
            <person name="Detkova E."/>
            <person name="Grouzdev D.S."/>
            <person name="Koziaeva V."/>
            <person name="Zhilina T."/>
        </authorList>
    </citation>
    <scope>NUCLEOTIDE SEQUENCE</scope>
    <source>
        <strain evidence="1">Z-7014</strain>
    </source>
</reference>
<evidence type="ECO:0000313" key="1">
    <source>
        <dbReference type="EMBL" id="MBF8436722.1"/>
    </source>
</evidence>
<dbReference type="PANTHER" id="PTHR35276">
    <property type="entry name" value="S-ADENOSYL-L-METHIONINE-DEPENDENT METHYLTRANSFERASES SUPERFAMILY PROTEIN"/>
    <property type="match status" value="1"/>
</dbReference>
<dbReference type="InterPro" id="IPR029063">
    <property type="entry name" value="SAM-dependent_MTases_sf"/>
</dbReference>
<dbReference type="RefSeq" id="WP_270453633.1">
    <property type="nucleotide sequence ID" value="NZ_JADPIE010000003.1"/>
</dbReference>
<dbReference type="Pfam" id="PF06962">
    <property type="entry name" value="rRNA_methylase"/>
    <property type="match status" value="1"/>
</dbReference>
<dbReference type="Gene3D" id="3.40.50.150">
    <property type="entry name" value="Vaccinia Virus protein VP39"/>
    <property type="match status" value="1"/>
</dbReference>
<keyword evidence="2" id="KW-1185">Reference proteome</keyword>
<sequence>MEIPQAVEFSHYLLARQINEGDFVIDATCGNGHDTGFLARLVGEFGKVLALDIQEDAIEATEMELKDRGLMEQVELRQADHSNLKGLLKTEELRPKAIVFNLGYLPGGDKSVVTEAANTLPALEDSLELLGNGGILVVTAYPGHEEGLKERQEIEAWAAKLDYKAYNASHYRFINQEKNPPEVFVIQKR</sequence>
<dbReference type="GO" id="GO:0008168">
    <property type="term" value="F:methyltransferase activity"/>
    <property type="evidence" value="ECO:0007669"/>
    <property type="project" value="UniProtKB-KW"/>
</dbReference>
<dbReference type="GO" id="GO:0032259">
    <property type="term" value="P:methylation"/>
    <property type="evidence" value="ECO:0007669"/>
    <property type="project" value="UniProtKB-KW"/>
</dbReference>
<dbReference type="InterPro" id="IPR010719">
    <property type="entry name" value="MnmM_MeTrfase"/>
</dbReference>
<accession>A0A931FA93</accession>
<comment type="caution">
    <text evidence="1">The sequence shown here is derived from an EMBL/GenBank/DDBJ whole genome shotgun (WGS) entry which is preliminary data.</text>
</comment>
<dbReference type="PANTHER" id="PTHR35276:SF1">
    <property type="entry name" value="TRNA (MNM(5)S(2)U34)-METHYLTRANSFERASE, CHLOROPLASTIC"/>
    <property type="match status" value="1"/>
</dbReference>
<dbReference type="CDD" id="cd02440">
    <property type="entry name" value="AdoMet_MTases"/>
    <property type="match status" value="1"/>
</dbReference>
<dbReference type="Proteomes" id="UP000621436">
    <property type="component" value="Unassembled WGS sequence"/>
</dbReference>
<gene>
    <name evidence="1" type="ORF">I0Q91_06525</name>
</gene>
<organism evidence="1 2">
    <name type="scientific">Halonatronomonas betaini</name>
    <dbReference type="NCBI Taxonomy" id="2778430"/>
    <lineage>
        <taxon>Bacteria</taxon>
        <taxon>Bacillati</taxon>
        <taxon>Bacillota</taxon>
        <taxon>Clostridia</taxon>
        <taxon>Halanaerobiales</taxon>
        <taxon>Halarsenatibacteraceae</taxon>
        <taxon>Halonatronomonas</taxon>
    </lineage>
</organism>
<evidence type="ECO:0000313" key="2">
    <source>
        <dbReference type="Proteomes" id="UP000621436"/>
    </source>
</evidence>
<dbReference type="AlphaFoldDB" id="A0A931FA93"/>
<proteinExistence type="predicted"/>